<name>A0A9P0GXQ0_DIABA</name>
<evidence type="ECO:0000313" key="3">
    <source>
        <dbReference type="Proteomes" id="UP001153709"/>
    </source>
</evidence>
<feature type="compositionally biased region" description="Acidic residues" evidence="1">
    <location>
        <begin position="243"/>
        <end position="257"/>
    </location>
</feature>
<feature type="compositionally biased region" description="Basic residues" evidence="1">
    <location>
        <begin position="262"/>
        <end position="279"/>
    </location>
</feature>
<dbReference type="EMBL" id="OU898280">
    <property type="protein sequence ID" value="CAH1279940.1"/>
    <property type="molecule type" value="Genomic_DNA"/>
</dbReference>
<reference evidence="2" key="1">
    <citation type="submission" date="2022-01" db="EMBL/GenBank/DDBJ databases">
        <authorList>
            <person name="King R."/>
        </authorList>
    </citation>
    <scope>NUCLEOTIDE SEQUENCE</scope>
</reference>
<organism evidence="2 3">
    <name type="scientific">Diabrotica balteata</name>
    <name type="common">Banded cucumber beetle</name>
    <dbReference type="NCBI Taxonomy" id="107213"/>
    <lineage>
        <taxon>Eukaryota</taxon>
        <taxon>Metazoa</taxon>
        <taxon>Ecdysozoa</taxon>
        <taxon>Arthropoda</taxon>
        <taxon>Hexapoda</taxon>
        <taxon>Insecta</taxon>
        <taxon>Pterygota</taxon>
        <taxon>Neoptera</taxon>
        <taxon>Endopterygota</taxon>
        <taxon>Coleoptera</taxon>
        <taxon>Polyphaga</taxon>
        <taxon>Cucujiformia</taxon>
        <taxon>Chrysomeloidea</taxon>
        <taxon>Chrysomelidae</taxon>
        <taxon>Galerucinae</taxon>
        <taxon>Diabroticina</taxon>
        <taxon>Diabroticites</taxon>
        <taxon>Diabrotica</taxon>
    </lineage>
</organism>
<feature type="region of interest" description="Disordered" evidence="1">
    <location>
        <begin position="145"/>
        <end position="188"/>
    </location>
</feature>
<dbReference type="AlphaFoldDB" id="A0A9P0GXQ0"/>
<feature type="compositionally biased region" description="Basic residues" evidence="1">
    <location>
        <begin position="154"/>
        <end position="170"/>
    </location>
</feature>
<accession>A0A9P0GXQ0</accession>
<feature type="region of interest" description="Disordered" evidence="1">
    <location>
        <begin position="206"/>
        <end position="284"/>
    </location>
</feature>
<dbReference type="Proteomes" id="UP001153709">
    <property type="component" value="Chromosome 5"/>
</dbReference>
<keyword evidence="3" id="KW-1185">Reference proteome</keyword>
<feature type="compositionally biased region" description="Basic and acidic residues" evidence="1">
    <location>
        <begin position="206"/>
        <end position="215"/>
    </location>
</feature>
<feature type="region of interest" description="Disordered" evidence="1">
    <location>
        <begin position="425"/>
        <end position="445"/>
    </location>
</feature>
<dbReference type="OrthoDB" id="6783435at2759"/>
<evidence type="ECO:0000256" key="1">
    <source>
        <dbReference type="SAM" id="MobiDB-lite"/>
    </source>
</evidence>
<gene>
    <name evidence="2" type="ORF">DIABBA_LOCUS7908</name>
</gene>
<sequence length="465" mass="53421">MGTDYRREWIKNRITTFFGLPSCDYFEEMMTNKEELEEQFSSFLDDTVDTNERKAFFFLYKTSYEKLVDEEILVPQKGKTEVFKADKSDVIRTTHSRKLPDSRLRDGILIESSIYELQYAYRVGVYRNGTAPSCSEGGVVIKEILPEPTPEPKKKGKKGKGKEKKKKKGKWKSETNTPVSGDETEGGIQLSENYVVQTEIENLDTKIISEDRQDTVDTSLTVSGSEPPLTETEASTLQTPEITDADTTDVDDIPTDIEDGKKKKKKKKDKGKKQKKKKKDGTPQIASEEDEYIMVPQIIQKTVVDYILHGGFMNTGEKMFESDNYRIIYFYRKTDSGIPRFKQASDADIEMPYYFLVGSSTGNFLHTVTHLCSQMFTPLIKGCFEEPALKASKETGNEDRGTRVSSDFRRPSDYRRISMYVSKVQRTQEDTEYEIPEDRQDNNLSTPIKDELFREVSNIVQSFEW</sequence>
<protein>
    <submittedName>
        <fullName evidence="2">Uncharacterized protein</fullName>
    </submittedName>
</protein>
<feature type="compositionally biased region" description="Polar residues" evidence="1">
    <location>
        <begin position="232"/>
        <end position="241"/>
    </location>
</feature>
<evidence type="ECO:0000313" key="2">
    <source>
        <dbReference type="EMBL" id="CAH1279940.1"/>
    </source>
</evidence>
<proteinExistence type="predicted"/>